<evidence type="ECO:0000256" key="1">
    <source>
        <dbReference type="ARBA" id="ARBA00004429"/>
    </source>
</evidence>
<evidence type="ECO:0000313" key="10">
    <source>
        <dbReference type="EMBL" id="SVA88258.1"/>
    </source>
</evidence>
<dbReference type="InterPro" id="IPR055348">
    <property type="entry name" value="DctQ"/>
</dbReference>
<gene>
    <name evidence="10" type="ORF">METZ01_LOCUS141112</name>
</gene>
<feature type="transmembrane region" description="Helical" evidence="8">
    <location>
        <begin position="131"/>
        <end position="151"/>
    </location>
</feature>
<protein>
    <recommendedName>
        <fullName evidence="9">Tripartite ATP-independent periplasmic transporters DctQ component domain-containing protein</fullName>
    </recommendedName>
</protein>
<dbReference type="PANTHER" id="PTHR35011">
    <property type="entry name" value="2,3-DIKETO-L-GULONATE TRAP TRANSPORTER SMALL PERMEASE PROTEIN YIAM"/>
    <property type="match status" value="1"/>
</dbReference>
<feature type="domain" description="Tripartite ATP-independent periplasmic transporters DctQ component" evidence="9">
    <location>
        <begin position="27"/>
        <end position="155"/>
    </location>
</feature>
<dbReference type="GO" id="GO:0022857">
    <property type="term" value="F:transmembrane transporter activity"/>
    <property type="evidence" value="ECO:0007669"/>
    <property type="project" value="TreeGrafter"/>
</dbReference>
<feature type="transmembrane region" description="Helical" evidence="8">
    <location>
        <begin position="12"/>
        <end position="38"/>
    </location>
</feature>
<evidence type="ECO:0000256" key="4">
    <source>
        <dbReference type="ARBA" id="ARBA00022519"/>
    </source>
</evidence>
<sequence length="172" mass="19144">MNLLLRSVHWLSWACGVIAVLCLGAACAVVCEMVLIRYLIGASTIWQTEFVTFSIVATTVMGSPYVLLKGGHVNVDLIPHYLSPKGKHFLSIFSSTIALVACGILAWSSWVYFHEAWTKNWTTESVWAPPLWIPLLPLVVGFAVLTLQYLVNILSFAADRKFDTDTQNTVRK</sequence>
<dbReference type="GO" id="GO:0005886">
    <property type="term" value="C:plasma membrane"/>
    <property type="evidence" value="ECO:0007669"/>
    <property type="project" value="UniProtKB-SubCell"/>
</dbReference>
<dbReference type="InterPro" id="IPR007387">
    <property type="entry name" value="TRAP_DctQ"/>
</dbReference>
<organism evidence="10">
    <name type="scientific">marine metagenome</name>
    <dbReference type="NCBI Taxonomy" id="408172"/>
    <lineage>
        <taxon>unclassified sequences</taxon>
        <taxon>metagenomes</taxon>
        <taxon>ecological metagenomes</taxon>
    </lineage>
</organism>
<dbReference type="PANTHER" id="PTHR35011:SF10">
    <property type="entry name" value="TRAP TRANSPORTER SMALL PERMEASE PROTEIN"/>
    <property type="match status" value="1"/>
</dbReference>
<proteinExistence type="predicted"/>
<keyword evidence="5 8" id="KW-0812">Transmembrane</keyword>
<evidence type="ECO:0000259" key="9">
    <source>
        <dbReference type="Pfam" id="PF04290"/>
    </source>
</evidence>
<keyword evidence="4" id="KW-0997">Cell inner membrane</keyword>
<evidence type="ECO:0000256" key="2">
    <source>
        <dbReference type="ARBA" id="ARBA00022448"/>
    </source>
</evidence>
<evidence type="ECO:0000256" key="3">
    <source>
        <dbReference type="ARBA" id="ARBA00022475"/>
    </source>
</evidence>
<keyword evidence="6 8" id="KW-1133">Transmembrane helix</keyword>
<evidence type="ECO:0000256" key="8">
    <source>
        <dbReference type="SAM" id="Phobius"/>
    </source>
</evidence>
<dbReference type="GO" id="GO:0015740">
    <property type="term" value="P:C4-dicarboxylate transport"/>
    <property type="evidence" value="ECO:0007669"/>
    <property type="project" value="TreeGrafter"/>
</dbReference>
<evidence type="ECO:0000256" key="6">
    <source>
        <dbReference type="ARBA" id="ARBA00022989"/>
    </source>
</evidence>
<keyword evidence="2" id="KW-0813">Transport</keyword>
<feature type="transmembrane region" description="Helical" evidence="8">
    <location>
        <begin position="89"/>
        <end position="111"/>
    </location>
</feature>
<name>A0A381ZG21_9ZZZZ</name>
<dbReference type="AlphaFoldDB" id="A0A381ZG21"/>
<comment type="subcellular location">
    <subcellularLocation>
        <location evidence="1">Cell inner membrane</location>
        <topology evidence="1">Multi-pass membrane protein</topology>
    </subcellularLocation>
</comment>
<evidence type="ECO:0000256" key="7">
    <source>
        <dbReference type="ARBA" id="ARBA00023136"/>
    </source>
</evidence>
<keyword evidence="7 8" id="KW-0472">Membrane</keyword>
<feature type="transmembrane region" description="Helical" evidence="8">
    <location>
        <begin position="50"/>
        <end position="68"/>
    </location>
</feature>
<dbReference type="PROSITE" id="PS51257">
    <property type="entry name" value="PROKAR_LIPOPROTEIN"/>
    <property type="match status" value="1"/>
</dbReference>
<dbReference type="EMBL" id="UINC01021205">
    <property type="protein sequence ID" value="SVA88258.1"/>
    <property type="molecule type" value="Genomic_DNA"/>
</dbReference>
<keyword evidence="3" id="KW-1003">Cell membrane</keyword>
<dbReference type="Pfam" id="PF04290">
    <property type="entry name" value="DctQ"/>
    <property type="match status" value="1"/>
</dbReference>
<reference evidence="10" key="1">
    <citation type="submission" date="2018-05" db="EMBL/GenBank/DDBJ databases">
        <authorList>
            <person name="Lanie J.A."/>
            <person name="Ng W.-L."/>
            <person name="Kazmierczak K.M."/>
            <person name="Andrzejewski T.M."/>
            <person name="Davidsen T.M."/>
            <person name="Wayne K.J."/>
            <person name="Tettelin H."/>
            <person name="Glass J.I."/>
            <person name="Rusch D."/>
            <person name="Podicherti R."/>
            <person name="Tsui H.-C.T."/>
            <person name="Winkler M.E."/>
        </authorList>
    </citation>
    <scope>NUCLEOTIDE SEQUENCE</scope>
</reference>
<evidence type="ECO:0000256" key="5">
    <source>
        <dbReference type="ARBA" id="ARBA00022692"/>
    </source>
</evidence>
<accession>A0A381ZG21</accession>